<dbReference type="Proteomes" id="UP000199615">
    <property type="component" value="Unassembled WGS sequence"/>
</dbReference>
<dbReference type="EMBL" id="FODT01000008">
    <property type="protein sequence ID" value="SEP12632.1"/>
    <property type="molecule type" value="Genomic_DNA"/>
</dbReference>
<dbReference type="AlphaFoldDB" id="A0A1H8VAY1"/>
<sequence length="62" mass="7016">MTFKKLWLVRKPDRGQIKLREGGYYIYTAPKAAGVDSFQLRVCGTTNAQDGYADLQFSVQVD</sequence>
<dbReference type="OrthoDB" id="8163523at2"/>
<evidence type="ECO:0000313" key="1">
    <source>
        <dbReference type="EMBL" id="SEP12632.1"/>
    </source>
</evidence>
<organism evidence="1 2">
    <name type="scientific">Rhodopseudomonas pseudopalustris</name>
    <dbReference type="NCBI Taxonomy" id="1513892"/>
    <lineage>
        <taxon>Bacteria</taxon>
        <taxon>Pseudomonadati</taxon>
        <taxon>Pseudomonadota</taxon>
        <taxon>Alphaproteobacteria</taxon>
        <taxon>Hyphomicrobiales</taxon>
        <taxon>Nitrobacteraceae</taxon>
        <taxon>Rhodopseudomonas</taxon>
    </lineage>
</organism>
<dbReference type="RefSeq" id="WP_092685262.1">
    <property type="nucleotide sequence ID" value="NZ_FODT01000008.1"/>
</dbReference>
<protein>
    <submittedName>
        <fullName evidence="1">Uncharacterized protein</fullName>
    </submittedName>
</protein>
<keyword evidence="2" id="KW-1185">Reference proteome</keyword>
<accession>A0A1H8VAY1</accession>
<evidence type="ECO:0000313" key="2">
    <source>
        <dbReference type="Proteomes" id="UP000199615"/>
    </source>
</evidence>
<proteinExistence type="predicted"/>
<gene>
    <name evidence="1" type="ORF">SAMN05444123_108172</name>
</gene>
<reference evidence="2" key="1">
    <citation type="submission" date="2016-10" db="EMBL/GenBank/DDBJ databases">
        <authorList>
            <person name="Varghese N."/>
            <person name="Submissions S."/>
        </authorList>
    </citation>
    <scope>NUCLEOTIDE SEQUENCE [LARGE SCALE GENOMIC DNA]</scope>
    <source>
        <strain evidence="2">DSM 123</strain>
    </source>
</reference>
<name>A0A1H8VAY1_9BRAD</name>